<feature type="region of interest" description="Disordered" evidence="1">
    <location>
        <begin position="1"/>
        <end position="61"/>
    </location>
</feature>
<name>A0AA36MKM0_9DINO</name>
<evidence type="ECO:0000256" key="1">
    <source>
        <dbReference type="SAM" id="MobiDB-lite"/>
    </source>
</evidence>
<comment type="caution">
    <text evidence="2">The sequence shown here is derived from an EMBL/GenBank/DDBJ whole genome shotgun (WGS) entry which is preliminary data.</text>
</comment>
<proteinExistence type="predicted"/>
<dbReference type="Proteomes" id="UP001178507">
    <property type="component" value="Unassembled WGS sequence"/>
</dbReference>
<organism evidence="2 3">
    <name type="scientific">Effrenium voratum</name>
    <dbReference type="NCBI Taxonomy" id="2562239"/>
    <lineage>
        <taxon>Eukaryota</taxon>
        <taxon>Sar</taxon>
        <taxon>Alveolata</taxon>
        <taxon>Dinophyceae</taxon>
        <taxon>Suessiales</taxon>
        <taxon>Symbiodiniaceae</taxon>
        <taxon>Effrenium</taxon>
    </lineage>
</organism>
<dbReference type="AlphaFoldDB" id="A0AA36MKM0"/>
<reference evidence="2" key="1">
    <citation type="submission" date="2023-08" db="EMBL/GenBank/DDBJ databases">
        <authorList>
            <person name="Chen Y."/>
            <person name="Shah S."/>
            <person name="Dougan E. K."/>
            <person name="Thang M."/>
            <person name="Chan C."/>
        </authorList>
    </citation>
    <scope>NUCLEOTIDE SEQUENCE</scope>
</reference>
<evidence type="ECO:0000313" key="3">
    <source>
        <dbReference type="Proteomes" id="UP001178507"/>
    </source>
</evidence>
<protein>
    <recommendedName>
        <fullName evidence="4">C3H1-type domain-containing protein</fullName>
    </recommendedName>
</protein>
<dbReference type="EMBL" id="CAUJNA010000035">
    <property type="protein sequence ID" value="CAJ1370742.1"/>
    <property type="molecule type" value="Genomic_DNA"/>
</dbReference>
<feature type="compositionally biased region" description="Polar residues" evidence="1">
    <location>
        <begin position="23"/>
        <end position="33"/>
    </location>
</feature>
<sequence length="214" mass="23160">MDVAMPILPLAKREEAGKVRAQTPDTRSPSCVSSGDGRDTDDASTPRNLWPATPTPTPRYGEPVSFMMLPVEMTQELPQEMTPFTAAAEVEPARRRTKMNANAQAFIPSSLTPVENRFMQPEAEIAMSESSIEVSSGDSVAQEVPNVGSTMHGAGNCKPCAWFWKSRGCTNGQICDYCHLCPPGALKERKKAKVAAIRSGAIAPKSSRDRVHTV</sequence>
<keyword evidence="3" id="KW-1185">Reference proteome</keyword>
<accession>A0AA36MKM0</accession>
<evidence type="ECO:0008006" key="4">
    <source>
        <dbReference type="Google" id="ProtNLM"/>
    </source>
</evidence>
<evidence type="ECO:0000313" key="2">
    <source>
        <dbReference type="EMBL" id="CAJ1370742.1"/>
    </source>
</evidence>
<gene>
    <name evidence="2" type="ORF">EVOR1521_LOCUS1242</name>
</gene>